<protein>
    <submittedName>
        <fullName evidence="2">Membrane protein DedA with SNARE-associated domain</fullName>
    </submittedName>
</protein>
<keyword evidence="3" id="KW-1185">Reference proteome</keyword>
<keyword evidence="1" id="KW-0472">Membrane</keyword>
<keyword evidence="1" id="KW-1133">Transmembrane helix</keyword>
<name>A0AAE3YE40_9MICC</name>
<comment type="caution">
    <text evidence="2">The sequence shown here is derived from an EMBL/GenBank/DDBJ whole genome shotgun (WGS) entry which is preliminary data.</text>
</comment>
<evidence type="ECO:0000313" key="3">
    <source>
        <dbReference type="Proteomes" id="UP001247307"/>
    </source>
</evidence>
<evidence type="ECO:0000313" key="2">
    <source>
        <dbReference type="EMBL" id="MDR6891510.1"/>
    </source>
</evidence>
<gene>
    <name evidence="2" type="ORF">J2S35_000450</name>
</gene>
<dbReference type="Proteomes" id="UP001247307">
    <property type="component" value="Unassembled WGS sequence"/>
</dbReference>
<proteinExistence type="predicted"/>
<accession>A0AAE3YE40</accession>
<dbReference type="EMBL" id="JAVDUI010000001">
    <property type="protein sequence ID" value="MDR6891510.1"/>
    <property type="molecule type" value="Genomic_DNA"/>
</dbReference>
<evidence type="ECO:0000256" key="1">
    <source>
        <dbReference type="SAM" id="Phobius"/>
    </source>
</evidence>
<keyword evidence="1" id="KW-0812">Transmembrane</keyword>
<dbReference type="AlphaFoldDB" id="A0AAE3YE40"/>
<organism evidence="2 3">
    <name type="scientific">Falsarthrobacter nasiphocae</name>
    <dbReference type="NCBI Taxonomy" id="189863"/>
    <lineage>
        <taxon>Bacteria</taxon>
        <taxon>Bacillati</taxon>
        <taxon>Actinomycetota</taxon>
        <taxon>Actinomycetes</taxon>
        <taxon>Micrococcales</taxon>
        <taxon>Micrococcaceae</taxon>
        <taxon>Falsarthrobacter</taxon>
    </lineage>
</organism>
<feature type="transmembrane region" description="Helical" evidence="1">
    <location>
        <begin position="64"/>
        <end position="84"/>
    </location>
</feature>
<feature type="transmembrane region" description="Helical" evidence="1">
    <location>
        <begin position="96"/>
        <end position="121"/>
    </location>
</feature>
<reference evidence="2" key="1">
    <citation type="submission" date="2023-07" db="EMBL/GenBank/DDBJ databases">
        <title>Sequencing the genomes of 1000 actinobacteria strains.</title>
        <authorList>
            <person name="Klenk H.-P."/>
        </authorList>
    </citation>
    <scope>NUCLEOTIDE SEQUENCE</scope>
    <source>
        <strain evidence="2">DSM 13988</strain>
    </source>
</reference>
<feature type="transmembrane region" description="Helical" evidence="1">
    <location>
        <begin position="127"/>
        <end position="146"/>
    </location>
</feature>
<dbReference type="RefSeq" id="WP_309849380.1">
    <property type="nucleotide sequence ID" value="NZ_BAAAIU010000024.1"/>
</dbReference>
<sequence length="163" mass="17500">MGEWLSGMHWTVAVAAFWALGIVRSSAVYALGRLASAGGTRSERLRAAFDTPAYRRAETFVNRWGAFAVPVCYLTIGFQTAVIVTTGFTRMPLTRWIPAMLLGTCLWGVIYGTVGMAVIWAWLSSPWVAAGLLGAVVLAVTVAALLPRVRAARASLPPEDDDA</sequence>